<feature type="region of interest" description="Disordered" evidence="14">
    <location>
        <begin position="417"/>
        <end position="519"/>
    </location>
</feature>
<keyword evidence="6" id="KW-0328">Glycosyltransferase</keyword>
<dbReference type="GO" id="GO:0004581">
    <property type="term" value="F:dolichyl-phosphate beta-glucosyltransferase activity"/>
    <property type="evidence" value="ECO:0007669"/>
    <property type="project" value="UniProtKB-EC"/>
</dbReference>
<dbReference type="FunFam" id="3.90.550.10:FF:000131">
    <property type="entry name" value="Glycosyl transferase"/>
    <property type="match status" value="1"/>
</dbReference>
<evidence type="ECO:0000256" key="5">
    <source>
        <dbReference type="ARBA" id="ARBA00012583"/>
    </source>
</evidence>
<evidence type="ECO:0000256" key="4">
    <source>
        <dbReference type="ARBA" id="ARBA00006739"/>
    </source>
</evidence>
<comment type="similarity">
    <text evidence="4">Belongs to the glycosyltransferase 2 family.</text>
</comment>
<feature type="compositionally biased region" description="Basic and acidic residues" evidence="14">
    <location>
        <begin position="417"/>
        <end position="466"/>
    </location>
</feature>
<evidence type="ECO:0000256" key="10">
    <source>
        <dbReference type="ARBA" id="ARBA00022968"/>
    </source>
</evidence>
<dbReference type="InterPro" id="IPR035518">
    <property type="entry name" value="DPG_synthase"/>
</dbReference>
<dbReference type="SUPFAM" id="SSF53448">
    <property type="entry name" value="Nucleotide-diphospho-sugar transferases"/>
    <property type="match status" value="1"/>
</dbReference>
<keyword evidence="9" id="KW-0256">Endoplasmic reticulum</keyword>
<feature type="transmembrane region" description="Helical" evidence="15">
    <location>
        <begin position="390"/>
        <end position="411"/>
    </location>
</feature>
<feature type="transmembrane region" description="Helical" evidence="15">
    <location>
        <begin position="358"/>
        <end position="378"/>
    </location>
</feature>
<comment type="catalytic activity">
    <reaction evidence="13">
        <text>a di-trans,poly-cis-dolichyl phosphate + UDP-alpha-D-glucose = a di-trans,poly-cis-dolichyl beta-D-glucosyl phosphate + UDP</text>
        <dbReference type="Rhea" id="RHEA:15401"/>
        <dbReference type="Rhea" id="RHEA-COMP:19498"/>
        <dbReference type="Rhea" id="RHEA-COMP:19502"/>
        <dbReference type="ChEBI" id="CHEBI:57525"/>
        <dbReference type="ChEBI" id="CHEBI:57683"/>
        <dbReference type="ChEBI" id="CHEBI:58223"/>
        <dbReference type="ChEBI" id="CHEBI:58885"/>
        <dbReference type="EC" id="2.4.1.117"/>
    </reaction>
    <physiologicalReaction direction="left-to-right" evidence="13">
        <dbReference type="Rhea" id="RHEA:15402"/>
    </physiologicalReaction>
</comment>
<dbReference type="InterPro" id="IPR001173">
    <property type="entry name" value="Glyco_trans_2-like"/>
</dbReference>
<keyword evidence="11 15" id="KW-1133">Transmembrane helix</keyword>
<comment type="caution">
    <text evidence="18">The sequence shown here is derived from an EMBL/GenBank/DDBJ whole genome shotgun (WGS) entry which is preliminary data.</text>
</comment>
<keyword evidence="10" id="KW-0735">Signal-anchor</keyword>
<dbReference type="PANTHER" id="PTHR10859">
    <property type="entry name" value="GLYCOSYL TRANSFERASE"/>
    <property type="match status" value="1"/>
</dbReference>
<dbReference type="Pfam" id="PF00535">
    <property type="entry name" value="Glycos_transf_2"/>
    <property type="match status" value="1"/>
</dbReference>
<sequence length="519" mass="56768">MTTTQPAHTPLGSLPPREHLRLGQIDTVLDVVIPVYNEESDLEPCVRRLHDHLSRTFPYGFRITVADNASTDRTPEISASLDETIDEVTAVRLEEKGRGRALRTVWSLSDAPVLAYMDVDLSTDLNALLPLVAPLISGHSDLAIGSRLARSSRVVRGPKREFISRSYNLILRGSLAARFSDAQCGFKAVRSDVAERLLPMVEDSGWFFDTEMLVLAERAGLRIHEVPVDWVDDPDSTVHIVRTATEDLKGVWRVGRALATGALPLDRLARPFGDDPRDRELVGVPRGLARQIMGFCVVGALSTLLYLGLYSLFRLGVGPQPANAAALLLSAVGNTAANRRLTFGVRGRERAVRHQAQGLVVFGIGLALTSGSLAALDAATGDPAHGTEMAVLVAANLAATLLRFLLFRAWVFTDRDRDRNRDRDRDRDWEQGRERERERKGGDGREAVQDRHTAVPDRPAAVREHPTPAPGHLTPVRNHPIPAPDAPHPSLAPDAPHSTPAPDAQHPTPAPRHPGRSPR</sequence>
<evidence type="ECO:0000256" key="13">
    <source>
        <dbReference type="ARBA" id="ARBA00045097"/>
    </source>
</evidence>
<accession>A0A401W4K7</accession>
<protein>
    <recommendedName>
        <fullName evidence="5">dolichyl-phosphate beta-glucosyltransferase</fullName>
        <ecNumber evidence="5">2.4.1.117</ecNumber>
    </recommendedName>
</protein>
<comment type="subcellular location">
    <subcellularLocation>
        <location evidence="2">Endoplasmic reticulum membrane</location>
        <topology evidence="2">Single-pass membrane protein</topology>
    </subcellularLocation>
    <subcellularLocation>
        <location evidence="1">Membrane</location>
        <topology evidence="1">Multi-pass membrane protein</topology>
    </subcellularLocation>
</comment>
<evidence type="ECO:0000256" key="14">
    <source>
        <dbReference type="SAM" id="MobiDB-lite"/>
    </source>
</evidence>
<name>A0A401W4K7_STREY</name>
<feature type="transmembrane region" description="Helical" evidence="15">
    <location>
        <begin position="292"/>
        <end position="313"/>
    </location>
</feature>
<dbReference type="Pfam" id="PF04138">
    <property type="entry name" value="GtrA_DPMS_TM"/>
    <property type="match status" value="1"/>
</dbReference>
<keyword evidence="19" id="KW-1185">Reference proteome</keyword>
<evidence type="ECO:0000256" key="15">
    <source>
        <dbReference type="SAM" id="Phobius"/>
    </source>
</evidence>
<evidence type="ECO:0000256" key="12">
    <source>
        <dbReference type="ARBA" id="ARBA00023136"/>
    </source>
</evidence>
<evidence type="ECO:0000256" key="8">
    <source>
        <dbReference type="ARBA" id="ARBA00022692"/>
    </source>
</evidence>
<evidence type="ECO:0000313" key="19">
    <source>
        <dbReference type="Proteomes" id="UP000286746"/>
    </source>
</evidence>
<dbReference type="EC" id="2.4.1.117" evidence="5"/>
<dbReference type="GO" id="GO:0000271">
    <property type="term" value="P:polysaccharide biosynthetic process"/>
    <property type="evidence" value="ECO:0007669"/>
    <property type="project" value="InterPro"/>
</dbReference>
<organism evidence="18 19">
    <name type="scientific">Streptomyces paromomycinus</name>
    <name type="common">Streptomyces rimosus subsp. paromomycinus</name>
    <dbReference type="NCBI Taxonomy" id="92743"/>
    <lineage>
        <taxon>Bacteria</taxon>
        <taxon>Bacillati</taxon>
        <taxon>Actinomycetota</taxon>
        <taxon>Actinomycetes</taxon>
        <taxon>Kitasatosporales</taxon>
        <taxon>Streptomycetaceae</taxon>
        <taxon>Streptomyces</taxon>
    </lineage>
</organism>
<reference evidence="18 19" key="1">
    <citation type="submission" date="2018-11" db="EMBL/GenBank/DDBJ databases">
        <title>Whole genome sequence of Streptomyces paromomycinus NBRC 15454(T).</title>
        <authorList>
            <person name="Komaki H."/>
            <person name="Tamura T."/>
        </authorList>
    </citation>
    <scope>NUCLEOTIDE SEQUENCE [LARGE SCALE GENOMIC DNA]</scope>
    <source>
        <strain evidence="18 19">NBRC 15454</strain>
    </source>
</reference>
<dbReference type="Gene3D" id="3.90.550.10">
    <property type="entry name" value="Spore Coat Polysaccharide Biosynthesis Protein SpsA, Chain A"/>
    <property type="match status" value="1"/>
</dbReference>
<evidence type="ECO:0000256" key="1">
    <source>
        <dbReference type="ARBA" id="ARBA00004141"/>
    </source>
</evidence>
<dbReference type="CDD" id="cd04188">
    <property type="entry name" value="DPG_synthase"/>
    <property type="match status" value="1"/>
</dbReference>
<dbReference type="RefSeq" id="WP_125055174.1">
    <property type="nucleotide sequence ID" value="NZ_BHZD01000001.1"/>
</dbReference>
<gene>
    <name evidence="18" type="ORF">GKJPGBOP_03956</name>
</gene>
<keyword evidence="8 15" id="KW-0812">Transmembrane</keyword>
<keyword evidence="7 18" id="KW-0808">Transferase</keyword>
<proteinExistence type="inferred from homology"/>
<evidence type="ECO:0000256" key="2">
    <source>
        <dbReference type="ARBA" id="ARBA00004389"/>
    </source>
</evidence>
<feature type="domain" description="GtrA/DPMS transmembrane" evidence="17">
    <location>
        <begin position="295"/>
        <end position="412"/>
    </location>
</feature>
<dbReference type="InterPro" id="IPR007267">
    <property type="entry name" value="GtrA_DPMS_TM"/>
</dbReference>
<evidence type="ECO:0000256" key="3">
    <source>
        <dbReference type="ARBA" id="ARBA00004922"/>
    </source>
</evidence>
<dbReference type="Proteomes" id="UP000286746">
    <property type="component" value="Unassembled WGS sequence"/>
</dbReference>
<dbReference type="GO" id="GO:0016020">
    <property type="term" value="C:membrane"/>
    <property type="evidence" value="ECO:0007669"/>
    <property type="project" value="UniProtKB-SubCell"/>
</dbReference>
<evidence type="ECO:0000313" key="18">
    <source>
        <dbReference type="EMBL" id="GCD44264.1"/>
    </source>
</evidence>
<evidence type="ECO:0000259" key="16">
    <source>
        <dbReference type="Pfam" id="PF00535"/>
    </source>
</evidence>
<comment type="pathway">
    <text evidence="3">Protein modification; protein glycosylation.</text>
</comment>
<evidence type="ECO:0000256" key="6">
    <source>
        <dbReference type="ARBA" id="ARBA00022676"/>
    </source>
</evidence>
<dbReference type="GO" id="GO:0006487">
    <property type="term" value="P:protein N-linked glycosylation"/>
    <property type="evidence" value="ECO:0007669"/>
    <property type="project" value="TreeGrafter"/>
</dbReference>
<dbReference type="PANTHER" id="PTHR10859:SF91">
    <property type="entry name" value="DOLICHYL-PHOSPHATE BETA-GLUCOSYLTRANSFERASE"/>
    <property type="match status" value="1"/>
</dbReference>
<evidence type="ECO:0000256" key="7">
    <source>
        <dbReference type="ARBA" id="ARBA00022679"/>
    </source>
</evidence>
<dbReference type="InterPro" id="IPR029044">
    <property type="entry name" value="Nucleotide-diphossugar_trans"/>
</dbReference>
<dbReference type="EMBL" id="BHZD01000001">
    <property type="protein sequence ID" value="GCD44264.1"/>
    <property type="molecule type" value="Genomic_DNA"/>
</dbReference>
<evidence type="ECO:0000256" key="9">
    <source>
        <dbReference type="ARBA" id="ARBA00022824"/>
    </source>
</evidence>
<evidence type="ECO:0000256" key="11">
    <source>
        <dbReference type="ARBA" id="ARBA00022989"/>
    </source>
</evidence>
<feature type="domain" description="Glycosyltransferase 2-like" evidence="16">
    <location>
        <begin position="31"/>
        <end position="197"/>
    </location>
</feature>
<evidence type="ECO:0000259" key="17">
    <source>
        <dbReference type="Pfam" id="PF04138"/>
    </source>
</evidence>
<dbReference type="AlphaFoldDB" id="A0A401W4K7"/>
<keyword evidence="12 15" id="KW-0472">Membrane</keyword>